<keyword evidence="1" id="KW-0732">Signal</keyword>
<organism evidence="2 3">
    <name type="scientific">Massariosphaeria phaeospora</name>
    <dbReference type="NCBI Taxonomy" id="100035"/>
    <lineage>
        <taxon>Eukaryota</taxon>
        <taxon>Fungi</taxon>
        <taxon>Dikarya</taxon>
        <taxon>Ascomycota</taxon>
        <taxon>Pezizomycotina</taxon>
        <taxon>Dothideomycetes</taxon>
        <taxon>Pleosporomycetidae</taxon>
        <taxon>Pleosporales</taxon>
        <taxon>Pleosporales incertae sedis</taxon>
        <taxon>Massariosphaeria</taxon>
    </lineage>
</organism>
<proteinExistence type="predicted"/>
<sequence>MLPILALLLTGALAAPASPLDPIPDPEPECPRARWLIPRLDVHFMSDKPGIPGMGDWPLGSGFNSTIDFDVQFGNATAVCKGAWPKGKLDQGTYRCEIVGADGTGEEEVSFKMAGWRETGEKTPEASFRLNVVRSEVGSGKQFDGSTNITANNPAEPTSYLTCILGAPFDGIRCNLHSYMSVRDKDLVIDAQATC</sequence>
<name>A0A7C8I861_9PLEO</name>
<keyword evidence="3" id="KW-1185">Reference proteome</keyword>
<feature type="chain" id="PRO_5028896935" description="Ig-like domain-containing protein" evidence="1">
    <location>
        <begin position="20"/>
        <end position="195"/>
    </location>
</feature>
<evidence type="ECO:0000256" key="1">
    <source>
        <dbReference type="SAM" id="SignalP"/>
    </source>
</evidence>
<gene>
    <name evidence="2" type="ORF">BDV95DRAFT_368989</name>
</gene>
<reference evidence="2 3" key="1">
    <citation type="submission" date="2020-01" db="EMBL/GenBank/DDBJ databases">
        <authorList>
            <consortium name="DOE Joint Genome Institute"/>
            <person name="Haridas S."/>
            <person name="Albert R."/>
            <person name="Binder M."/>
            <person name="Bloem J."/>
            <person name="Labutti K."/>
            <person name="Salamov A."/>
            <person name="Andreopoulos B."/>
            <person name="Baker S.E."/>
            <person name="Barry K."/>
            <person name="Bills G."/>
            <person name="Bluhm B.H."/>
            <person name="Cannon C."/>
            <person name="Castanera R."/>
            <person name="Culley D.E."/>
            <person name="Daum C."/>
            <person name="Ezra D."/>
            <person name="Gonzalez J.B."/>
            <person name="Henrissat B."/>
            <person name="Kuo A."/>
            <person name="Liang C."/>
            <person name="Lipzen A."/>
            <person name="Lutzoni F."/>
            <person name="Magnuson J."/>
            <person name="Mondo S."/>
            <person name="Nolan M."/>
            <person name="Ohm R."/>
            <person name="Pangilinan J."/>
            <person name="Park H.-J.H."/>
            <person name="Ramirez L."/>
            <person name="Alfaro M."/>
            <person name="Sun H."/>
            <person name="Tritt A."/>
            <person name="Yoshinaga Y."/>
            <person name="Zwiers L.-H.L."/>
            <person name="Turgeon B.G."/>
            <person name="Goodwin S.B."/>
            <person name="Spatafora J.W."/>
            <person name="Crous P.W."/>
            <person name="Grigoriev I.V."/>
        </authorList>
    </citation>
    <scope>NUCLEOTIDE SEQUENCE [LARGE SCALE GENOMIC DNA]</scope>
    <source>
        <strain evidence="2 3">CBS 611.86</strain>
    </source>
</reference>
<accession>A0A7C8I861</accession>
<protein>
    <recommendedName>
        <fullName evidence="4">Ig-like domain-containing protein</fullName>
    </recommendedName>
</protein>
<feature type="signal peptide" evidence="1">
    <location>
        <begin position="1"/>
        <end position="19"/>
    </location>
</feature>
<dbReference type="Proteomes" id="UP000481861">
    <property type="component" value="Unassembled WGS sequence"/>
</dbReference>
<evidence type="ECO:0008006" key="4">
    <source>
        <dbReference type="Google" id="ProtNLM"/>
    </source>
</evidence>
<evidence type="ECO:0000313" key="3">
    <source>
        <dbReference type="Proteomes" id="UP000481861"/>
    </source>
</evidence>
<dbReference type="AlphaFoldDB" id="A0A7C8I861"/>
<dbReference type="OrthoDB" id="3922703at2759"/>
<comment type="caution">
    <text evidence="2">The sequence shown here is derived from an EMBL/GenBank/DDBJ whole genome shotgun (WGS) entry which is preliminary data.</text>
</comment>
<evidence type="ECO:0000313" key="2">
    <source>
        <dbReference type="EMBL" id="KAF2873068.1"/>
    </source>
</evidence>
<dbReference type="EMBL" id="JAADJZ010000008">
    <property type="protein sequence ID" value="KAF2873068.1"/>
    <property type="molecule type" value="Genomic_DNA"/>
</dbReference>